<evidence type="ECO:0000256" key="7">
    <source>
        <dbReference type="RuleBase" id="RU363032"/>
    </source>
</evidence>
<comment type="similarity">
    <text evidence="7">Belongs to the binding-protein-dependent transport system permease family.</text>
</comment>
<dbReference type="EMBL" id="JADIMF010000006">
    <property type="protein sequence ID" value="MBO8468243.1"/>
    <property type="molecule type" value="Genomic_DNA"/>
</dbReference>
<evidence type="ECO:0000256" key="3">
    <source>
        <dbReference type="ARBA" id="ARBA00022475"/>
    </source>
</evidence>
<dbReference type="InterPro" id="IPR035906">
    <property type="entry name" value="MetI-like_sf"/>
</dbReference>
<dbReference type="GO" id="GO:0055085">
    <property type="term" value="P:transmembrane transport"/>
    <property type="evidence" value="ECO:0007669"/>
    <property type="project" value="InterPro"/>
</dbReference>
<dbReference type="Gene3D" id="1.10.3720.10">
    <property type="entry name" value="MetI-like"/>
    <property type="match status" value="1"/>
</dbReference>
<keyword evidence="2 7" id="KW-0813">Transport</keyword>
<dbReference type="InterPro" id="IPR051393">
    <property type="entry name" value="ABC_transporter_permease"/>
</dbReference>
<accession>A0A9D9NCD8</accession>
<dbReference type="PROSITE" id="PS50928">
    <property type="entry name" value="ABC_TM1"/>
    <property type="match status" value="1"/>
</dbReference>
<reference evidence="9" key="1">
    <citation type="submission" date="2020-10" db="EMBL/GenBank/DDBJ databases">
        <authorList>
            <person name="Gilroy R."/>
        </authorList>
    </citation>
    <scope>NUCLEOTIDE SEQUENCE</scope>
    <source>
        <strain evidence="9">14700</strain>
    </source>
</reference>
<evidence type="ECO:0000256" key="4">
    <source>
        <dbReference type="ARBA" id="ARBA00022692"/>
    </source>
</evidence>
<name>A0A9D9NCD8_9SPIO</name>
<feature type="transmembrane region" description="Helical" evidence="7">
    <location>
        <begin position="222"/>
        <end position="242"/>
    </location>
</feature>
<dbReference type="AlphaFoldDB" id="A0A9D9NCD8"/>
<evidence type="ECO:0000256" key="6">
    <source>
        <dbReference type="ARBA" id="ARBA00023136"/>
    </source>
</evidence>
<feature type="domain" description="ABC transmembrane type-1" evidence="8">
    <location>
        <begin position="82"/>
        <end position="295"/>
    </location>
</feature>
<dbReference type="Pfam" id="PF00528">
    <property type="entry name" value="BPD_transp_1"/>
    <property type="match status" value="1"/>
</dbReference>
<feature type="transmembrane region" description="Helical" evidence="7">
    <location>
        <begin position="21"/>
        <end position="45"/>
    </location>
</feature>
<evidence type="ECO:0000256" key="2">
    <source>
        <dbReference type="ARBA" id="ARBA00022448"/>
    </source>
</evidence>
<keyword evidence="3" id="KW-1003">Cell membrane</keyword>
<comment type="subcellular location">
    <subcellularLocation>
        <location evidence="1 7">Cell membrane</location>
        <topology evidence="1 7">Multi-pass membrane protein</topology>
    </subcellularLocation>
</comment>
<evidence type="ECO:0000259" key="8">
    <source>
        <dbReference type="PROSITE" id="PS50928"/>
    </source>
</evidence>
<dbReference type="CDD" id="cd06261">
    <property type="entry name" value="TM_PBP2"/>
    <property type="match status" value="1"/>
</dbReference>
<keyword evidence="5 7" id="KW-1133">Transmembrane helix</keyword>
<sequence>MKKLTKGDEHIRVKTKGNFHQTLAPMLFLLPNMIIFLLFIIIPLFQGLRMAFMDWGIFSVPEFIGLKNFGNLFKDDVFLITIKNTIVYSFFTVVLLTVVSLCLALMLSRNSMKGERVFRAIFYIPSLLSMIAVGIAWRFILGDEMGIINYVVRRLGGDGIPWLTNGNLAMMCVIVVSVWASSGYYMIMFISGLQAIPSDLYEAARIDGSSAWNTFWRITLPLLKSTVLVVLVLATIASFKAYELIVTMTKGGPGYATKFIVQQVYQVAFQEDRMGYASAMSIILMIIIGIFTLVQFRIAGKDGQYD</sequence>
<reference evidence="9" key="2">
    <citation type="journal article" date="2021" name="PeerJ">
        <title>Extensive microbial diversity within the chicken gut microbiome revealed by metagenomics and culture.</title>
        <authorList>
            <person name="Gilroy R."/>
            <person name="Ravi A."/>
            <person name="Getino M."/>
            <person name="Pursley I."/>
            <person name="Horton D.L."/>
            <person name="Alikhan N.F."/>
            <person name="Baker D."/>
            <person name="Gharbi K."/>
            <person name="Hall N."/>
            <person name="Watson M."/>
            <person name="Adriaenssens E.M."/>
            <person name="Foster-Nyarko E."/>
            <person name="Jarju S."/>
            <person name="Secka A."/>
            <person name="Antonio M."/>
            <person name="Oren A."/>
            <person name="Chaudhuri R.R."/>
            <person name="La Ragione R."/>
            <person name="Hildebrand F."/>
            <person name="Pallen M.J."/>
        </authorList>
    </citation>
    <scope>NUCLEOTIDE SEQUENCE</scope>
    <source>
        <strain evidence="9">14700</strain>
    </source>
</reference>
<evidence type="ECO:0000256" key="1">
    <source>
        <dbReference type="ARBA" id="ARBA00004651"/>
    </source>
</evidence>
<feature type="transmembrane region" description="Helical" evidence="7">
    <location>
        <begin position="120"/>
        <end position="140"/>
    </location>
</feature>
<proteinExistence type="inferred from homology"/>
<feature type="transmembrane region" description="Helical" evidence="7">
    <location>
        <begin position="86"/>
        <end position="108"/>
    </location>
</feature>
<gene>
    <name evidence="9" type="ORF">IAA72_00475</name>
</gene>
<feature type="transmembrane region" description="Helical" evidence="7">
    <location>
        <begin position="160"/>
        <end position="180"/>
    </location>
</feature>
<dbReference type="PANTHER" id="PTHR30193">
    <property type="entry name" value="ABC TRANSPORTER PERMEASE PROTEIN"/>
    <property type="match status" value="1"/>
</dbReference>
<dbReference type="PANTHER" id="PTHR30193:SF37">
    <property type="entry name" value="INNER MEMBRANE ABC TRANSPORTER PERMEASE PROTEIN YCJO"/>
    <property type="match status" value="1"/>
</dbReference>
<feature type="transmembrane region" description="Helical" evidence="7">
    <location>
        <begin position="274"/>
        <end position="294"/>
    </location>
</feature>
<evidence type="ECO:0000313" key="9">
    <source>
        <dbReference type="EMBL" id="MBO8468243.1"/>
    </source>
</evidence>
<dbReference type="GO" id="GO:0005886">
    <property type="term" value="C:plasma membrane"/>
    <property type="evidence" value="ECO:0007669"/>
    <property type="project" value="UniProtKB-SubCell"/>
</dbReference>
<keyword evidence="6 7" id="KW-0472">Membrane</keyword>
<protein>
    <submittedName>
        <fullName evidence="9">Sugar ABC transporter permease</fullName>
    </submittedName>
</protein>
<organism evidence="9 10">
    <name type="scientific">Candidatus Ornithospirochaeta stercoravium</name>
    <dbReference type="NCBI Taxonomy" id="2840897"/>
    <lineage>
        <taxon>Bacteria</taxon>
        <taxon>Pseudomonadati</taxon>
        <taxon>Spirochaetota</taxon>
        <taxon>Spirochaetia</taxon>
        <taxon>Spirochaetales</taxon>
        <taxon>Spirochaetaceae</taxon>
        <taxon>Spirochaetaceae incertae sedis</taxon>
        <taxon>Candidatus Ornithospirochaeta</taxon>
    </lineage>
</organism>
<evidence type="ECO:0000256" key="5">
    <source>
        <dbReference type="ARBA" id="ARBA00022989"/>
    </source>
</evidence>
<keyword evidence="4 7" id="KW-0812">Transmembrane</keyword>
<dbReference type="SUPFAM" id="SSF161098">
    <property type="entry name" value="MetI-like"/>
    <property type="match status" value="1"/>
</dbReference>
<comment type="caution">
    <text evidence="9">The sequence shown here is derived from an EMBL/GenBank/DDBJ whole genome shotgun (WGS) entry which is preliminary data.</text>
</comment>
<evidence type="ECO:0000313" key="10">
    <source>
        <dbReference type="Proteomes" id="UP000810292"/>
    </source>
</evidence>
<dbReference type="InterPro" id="IPR000515">
    <property type="entry name" value="MetI-like"/>
</dbReference>
<dbReference type="Proteomes" id="UP000810292">
    <property type="component" value="Unassembled WGS sequence"/>
</dbReference>